<name>A0A7W7GKT3_9ACTN</name>
<evidence type="ECO:0000256" key="1">
    <source>
        <dbReference type="SAM" id="Coils"/>
    </source>
</evidence>
<organism evidence="3 4">
    <name type="scientific">Streptomyces luteogriseus</name>
    <dbReference type="NCBI Taxonomy" id="68233"/>
    <lineage>
        <taxon>Bacteria</taxon>
        <taxon>Bacillati</taxon>
        <taxon>Actinomycetota</taxon>
        <taxon>Actinomycetes</taxon>
        <taxon>Kitasatosporales</taxon>
        <taxon>Streptomycetaceae</taxon>
        <taxon>Streptomyces</taxon>
    </lineage>
</organism>
<feature type="transmembrane region" description="Helical" evidence="2">
    <location>
        <begin position="12"/>
        <end position="31"/>
    </location>
</feature>
<dbReference type="AlphaFoldDB" id="A0A7W7GKT3"/>
<dbReference type="EMBL" id="JACHMS010000001">
    <property type="protein sequence ID" value="MBB4714590.1"/>
    <property type="molecule type" value="Genomic_DNA"/>
</dbReference>
<dbReference type="Proteomes" id="UP000565089">
    <property type="component" value="Unassembled WGS sequence"/>
</dbReference>
<protein>
    <submittedName>
        <fullName evidence="3">Uncharacterized protein</fullName>
    </submittedName>
</protein>
<comment type="caution">
    <text evidence="3">The sequence shown here is derived from an EMBL/GenBank/DDBJ whole genome shotgun (WGS) entry which is preliminary data.</text>
</comment>
<accession>A0A7W7GKT3</accession>
<keyword evidence="2" id="KW-0472">Membrane</keyword>
<evidence type="ECO:0000313" key="3">
    <source>
        <dbReference type="EMBL" id="MBB4714590.1"/>
    </source>
</evidence>
<keyword evidence="2" id="KW-1133">Transmembrane helix</keyword>
<sequence>MVLGSIDWGDAPTWFGSVAGAAALGFTAFTVRQQTKQLRAQQELNEEQLKNLRLEQKALAAEVRDRHTAQARRVKFSLQITPGQDFPDGPESCWYSAEVTNQSDEAVTDVTVDYDGWEEPQAVRLRPDHILMDQPCVVGPGHVVAFASQSTHIDRLEEIYPTCKFKDAAGVRWILDTDARLTEEASTAP</sequence>
<keyword evidence="1" id="KW-0175">Coiled coil</keyword>
<feature type="coiled-coil region" evidence="1">
    <location>
        <begin position="31"/>
        <end position="64"/>
    </location>
</feature>
<gene>
    <name evidence="3" type="ORF">BJ965_004472</name>
</gene>
<keyword evidence="4" id="KW-1185">Reference proteome</keyword>
<dbReference type="GeneID" id="95796443"/>
<evidence type="ECO:0000256" key="2">
    <source>
        <dbReference type="SAM" id="Phobius"/>
    </source>
</evidence>
<reference evidence="3 4" key="1">
    <citation type="submission" date="2020-08" db="EMBL/GenBank/DDBJ databases">
        <title>Sequencing the genomes of 1000 actinobacteria strains.</title>
        <authorList>
            <person name="Klenk H.-P."/>
        </authorList>
    </citation>
    <scope>NUCLEOTIDE SEQUENCE [LARGE SCALE GENOMIC DNA]</scope>
    <source>
        <strain evidence="3 4">DSM 40483</strain>
    </source>
</reference>
<evidence type="ECO:0000313" key="4">
    <source>
        <dbReference type="Proteomes" id="UP000565089"/>
    </source>
</evidence>
<proteinExistence type="predicted"/>
<dbReference type="RefSeq" id="WP_184910284.1">
    <property type="nucleotide sequence ID" value="NZ_JACHMS010000001.1"/>
</dbReference>
<keyword evidence="2" id="KW-0812">Transmembrane</keyword>